<evidence type="ECO:0000313" key="2">
    <source>
        <dbReference type="Proteomes" id="UP000184485"/>
    </source>
</evidence>
<evidence type="ECO:0008006" key="3">
    <source>
        <dbReference type="Google" id="ProtNLM"/>
    </source>
</evidence>
<dbReference type="AlphaFoldDB" id="A0A1M4Z9U8"/>
<sequence length="170" mass="18030">MSDRAAPIPSNGTGLSIGGTGMLAAATHWLAAREAQTLVVSRHARRFTGDSERMVALDADWTQPDFLAAIETRLAAMPPVSRALLWLHKMDQHLSPLMGLLGSARIILMLGSMDGRPALPGTEGIVTVRLGSVATAGGRRWLSNDEISAGAIKALEDGRDRIVGELKPIS</sequence>
<organism evidence="1 2">
    <name type="scientific">Kaistia soli DSM 19436</name>
    <dbReference type="NCBI Taxonomy" id="1122133"/>
    <lineage>
        <taxon>Bacteria</taxon>
        <taxon>Pseudomonadati</taxon>
        <taxon>Pseudomonadota</taxon>
        <taxon>Alphaproteobacteria</taxon>
        <taxon>Hyphomicrobiales</taxon>
        <taxon>Kaistiaceae</taxon>
        <taxon>Kaistia</taxon>
    </lineage>
</organism>
<dbReference type="Proteomes" id="UP000184485">
    <property type="component" value="Unassembled WGS sequence"/>
</dbReference>
<gene>
    <name evidence="1" type="ORF">SAMN02745157_1758</name>
</gene>
<dbReference type="RefSeq" id="WP_073052272.1">
    <property type="nucleotide sequence ID" value="NZ_FQUP01000001.1"/>
</dbReference>
<reference evidence="1 2" key="1">
    <citation type="submission" date="2016-11" db="EMBL/GenBank/DDBJ databases">
        <authorList>
            <person name="Jaros S."/>
            <person name="Januszkiewicz K."/>
            <person name="Wedrychowicz H."/>
        </authorList>
    </citation>
    <scope>NUCLEOTIDE SEQUENCE [LARGE SCALE GENOMIC DNA]</scope>
    <source>
        <strain evidence="1 2">DSM 19436</strain>
    </source>
</reference>
<dbReference type="STRING" id="1122133.SAMN02745157_1758"/>
<protein>
    <recommendedName>
        <fullName evidence="3">Short chain dehydrogenase</fullName>
    </recommendedName>
</protein>
<name>A0A1M4Z9U8_9HYPH</name>
<keyword evidence="2" id="KW-1185">Reference proteome</keyword>
<proteinExistence type="predicted"/>
<evidence type="ECO:0000313" key="1">
    <source>
        <dbReference type="EMBL" id="SHF14811.1"/>
    </source>
</evidence>
<dbReference type="EMBL" id="FQUP01000001">
    <property type="protein sequence ID" value="SHF14811.1"/>
    <property type="molecule type" value="Genomic_DNA"/>
</dbReference>
<accession>A0A1M4Z9U8</accession>
<dbReference type="OrthoDB" id="7922774at2"/>